<reference evidence="1" key="1">
    <citation type="journal article" date="2015" name="Nature">
        <title>Complex archaea that bridge the gap between prokaryotes and eukaryotes.</title>
        <authorList>
            <person name="Spang A."/>
            <person name="Saw J.H."/>
            <person name="Jorgensen S.L."/>
            <person name="Zaremba-Niedzwiedzka K."/>
            <person name="Martijn J."/>
            <person name="Lind A.E."/>
            <person name="van Eijk R."/>
            <person name="Schleper C."/>
            <person name="Guy L."/>
            <person name="Ettema T.J."/>
        </authorList>
    </citation>
    <scope>NUCLEOTIDE SEQUENCE</scope>
</reference>
<gene>
    <name evidence="1" type="ORF">LCGC14_1212570</name>
</gene>
<comment type="caution">
    <text evidence="1">The sequence shown here is derived from an EMBL/GenBank/DDBJ whole genome shotgun (WGS) entry which is preliminary data.</text>
</comment>
<sequence length="78" mass="9047">MKKSKIKKSITRKLSTAQYESIDVTVEIEEEVEWDTVEDRMKKTENISKILIIDFNNTIAKTLEEMNLKKKLATVTGK</sequence>
<dbReference type="AlphaFoldDB" id="A0A0F9LHT1"/>
<proteinExistence type="predicted"/>
<evidence type="ECO:0000313" key="1">
    <source>
        <dbReference type="EMBL" id="KKM93023.1"/>
    </source>
</evidence>
<protein>
    <submittedName>
        <fullName evidence="1">Uncharacterized protein</fullName>
    </submittedName>
</protein>
<name>A0A0F9LHT1_9ZZZZ</name>
<dbReference type="EMBL" id="LAZR01006321">
    <property type="protein sequence ID" value="KKM93023.1"/>
    <property type="molecule type" value="Genomic_DNA"/>
</dbReference>
<organism evidence="1">
    <name type="scientific">marine sediment metagenome</name>
    <dbReference type="NCBI Taxonomy" id="412755"/>
    <lineage>
        <taxon>unclassified sequences</taxon>
        <taxon>metagenomes</taxon>
        <taxon>ecological metagenomes</taxon>
    </lineage>
</organism>
<accession>A0A0F9LHT1</accession>